<keyword evidence="3" id="KW-0813">Transport</keyword>
<dbReference type="RefSeq" id="WP_103115915.1">
    <property type="nucleotide sequence ID" value="NZ_PPFX01000027.1"/>
</dbReference>
<evidence type="ECO:0000256" key="8">
    <source>
        <dbReference type="ARBA" id="ARBA00023004"/>
    </source>
</evidence>
<evidence type="ECO:0000256" key="4">
    <source>
        <dbReference type="ARBA" id="ARBA00022617"/>
    </source>
</evidence>
<dbReference type="InterPro" id="IPR012286">
    <property type="entry name" value="Tetrahaem_cytochrome"/>
</dbReference>
<evidence type="ECO:0000256" key="9">
    <source>
        <dbReference type="SAM" id="Phobius"/>
    </source>
</evidence>
<dbReference type="Gene3D" id="1.10.720.180">
    <property type="match status" value="1"/>
</dbReference>
<dbReference type="InterPro" id="IPR036280">
    <property type="entry name" value="Multihaem_cyt_sf"/>
</dbReference>
<dbReference type="EMBL" id="PPFX01000027">
    <property type="protein sequence ID" value="PNU19593.1"/>
    <property type="molecule type" value="Genomic_DNA"/>
</dbReference>
<evidence type="ECO:0000256" key="5">
    <source>
        <dbReference type="ARBA" id="ARBA00022723"/>
    </source>
</evidence>
<evidence type="ECO:0000313" key="12">
    <source>
        <dbReference type="Proteomes" id="UP000236340"/>
    </source>
</evidence>
<keyword evidence="9" id="KW-1133">Transmembrane helix</keyword>
<comment type="caution">
    <text evidence="11">The sequence shown here is derived from an EMBL/GenBank/DDBJ whole genome shotgun (WGS) entry which is preliminary data.</text>
</comment>
<proteinExistence type="predicted"/>
<dbReference type="Gene3D" id="1.10.287.3080">
    <property type="match status" value="1"/>
</dbReference>
<keyword evidence="7" id="KW-0249">Electron transport</keyword>
<organism evidence="11 12">
    <name type="scientific">Geothermobacter hydrogeniphilus</name>
    <dbReference type="NCBI Taxonomy" id="1969733"/>
    <lineage>
        <taxon>Bacteria</taxon>
        <taxon>Pseudomonadati</taxon>
        <taxon>Thermodesulfobacteriota</taxon>
        <taxon>Desulfuromonadia</taxon>
        <taxon>Desulfuromonadales</taxon>
        <taxon>Geothermobacteraceae</taxon>
        <taxon>Geothermobacter</taxon>
    </lineage>
</organism>
<evidence type="ECO:0000256" key="6">
    <source>
        <dbReference type="ARBA" id="ARBA00022729"/>
    </source>
</evidence>
<dbReference type="GO" id="GO:0030313">
    <property type="term" value="C:cell envelope"/>
    <property type="evidence" value="ECO:0007669"/>
    <property type="project" value="UniProtKB-SubCell"/>
</dbReference>
<dbReference type="PANTHER" id="PTHR35038">
    <property type="entry name" value="DISSIMILATORY SULFITE REDUCTASE SIRA"/>
    <property type="match status" value="1"/>
</dbReference>
<reference evidence="11 12" key="1">
    <citation type="journal article" date="2018" name="Genome Announc.">
        <title>Genome Sequence of Geothermobacter sp. HR-1 Iron Reducer from the Loihi Seamount.</title>
        <authorList>
            <person name="Smith H."/>
            <person name="Abuyen K."/>
            <person name="Tremblay J."/>
            <person name="Savalia P."/>
            <person name="Perez-Rodriguez I."/>
            <person name="Emerson D."/>
            <person name="Tully B."/>
            <person name="Amend J."/>
        </authorList>
    </citation>
    <scope>NUCLEOTIDE SEQUENCE [LARGE SCALE GENOMIC DNA]</scope>
    <source>
        <strain evidence="11 12">HR-1</strain>
    </source>
</reference>
<dbReference type="InterPro" id="IPR051829">
    <property type="entry name" value="Multiheme_Cytochr_ET"/>
</dbReference>
<dbReference type="OrthoDB" id="9814800at2"/>
<dbReference type="SUPFAM" id="SSF48695">
    <property type="entry name" value="Multiheme cytochromes"/>
    <property type="match status" value="1"/>
</dbReference>
<sequence>MKGHVWRPLYVVIGIVVLLLLFRFFYVPDDFGIQKQGYTFGFHRLSNEQEWKDFPAKYKGTEYCNECHDDKVASISASQHEMIPCEDCHGPARNHPEDPEKLVVNRSRELCIRCHSKLYMPSSGRSDIPGIDPGTHNTGMECAECHNPHNPSLEDM</sequence>
<accession>A0A2K2H8N9</accession>
<keyword evidence="5" id="KW-0479">Metal-binding</keyword>
<dbReference type="Pfam" id="PF14537">
    <property type="entry name" value="Cytochrom_c3_2"/>
    <property type="match status" value="1"/>
</dbReference>
<dbReference type="GO" id="GO:0046872">
    <property type="term" value="F:metal ion binding"/>
    <property type="evidence" value="ECO:0007669"/>
    <property type="project" value="UniProtKB-KW"/>
</dbReference>
<evidence type="ECO:0000259" key="10">
    <source>
        <dbReference type="Pfam" id="PF14537"/>
    </source>
</evidence>
<keyword evidence="8" id="KW-0408">Iron</keyword>
<comment type="subcellular location">
    <subcellularLocation>
        <location evidence="2">Cell envelope</location>
    </subcellularLocation>
</comment>
<dbReference type="PANTHER" id="PTHR35038:SF8">
    <property type="entry name" value="C-TYPE POLYHEME CYTOCHROME OMCC"/>
    <property type="match status" value="1"/>
</dbReference>
<feature type="domain" description="Tetrahaem cytochrome" evidence="10">
    <location>
        <begin position="83"/>
        <end position="152"/>
    </location>
</feature>
<keyword evidence="6" id="KW-0732">Signal</keyword>
<evidence type="ECO:0000256" key="2">
    <source>
        <dbReference type="ARBA" id="ARBA00004196"/>
    </source>
</evidence>
<keyword evidence="9" id="KW-0472">Membrane</keyword>
<dbReference type="Proteomes" id="UP000236340">
    <property type="component" value="Unassembled WGS sequence"/>
</dbReference>
<keyword evidence="4" id="KW-0349">Heme</keyword>
<evidence type="ECO:0000256" key="1">
    <source>
        <dbReference type="ARBA" id="ARBA00001926"/>
    </source>
</evidence>
<evidence type="ECO:0000256" key="7">
    <source>
        <dbReference type="ARBA" id="ARBA00022982"/>
    </source>
</evidence>
<protein>
    <submittedName>
        <fullName evidence="11">Cytochrome C</fullName>
    </submittedName>
</protein>
<comment type="cofactor">
    <cofactor evidence="1">
        <name>heme c</name>
        <dbReference type="ChEBI" id="CHEBI:61717"/>
    </cofactor>
</comment>
<dbReference type="AlphaFoldDB" id="A0A2K2H8N9"/>
<keyword evidence="9" id="KW-0812">Transmembrane</keyword>
<name>A0A2K2H8N9_9BACT</name>
<gene>
    <name evidence="11" type="ORF">C2E25_11685</name>
</gene>
<evidence type="ECO:0000256" key="3">
    <source>
        <dbReference type="ARBA" id="ARBA00022448"/>
    </source>
</evidence>
<feature type="transmembrane region" description="Helical" evidence="9">
    <location>
        <begin position="6"/>
        <end position="26"/>
    </location>
</feature>
<evidence type="ECO:0000313" key="11">
    <source>
        <dbReference type="EMBL" id="PNU19593.1"/>
    </source>
</evidence>